<dbReference type="EMBL" id="JBIRPU010000004">
    <property type="protein sequence ID" value="MFI0792931.1"/>
    <property type="molecule type" value="Genomic_DNA"/>
</dbReference>
<sequence length="1261" mass="135916">MTGWPASWSEAGPAETRVIAFLAGTSLTGRTNVASNLAWALARAGRRVLVVDAGRGAVRVHEHLRMFHTGESPVTDHLPAGLARLVFSLPGLAGTQPTLRGYAARPGRLDVVWIPETAAWPSVAELGGVTRSELRRQLRFTEYDYVLLDPAESTDVVAQWLAVLCDVVVVCFPHRSARLADAVAVAGQVHRAAPAGVRIIATATGMDESDPGRIRSRAEAVRAEFLGALDEPAVGVDFAQVDLPGGPAGQPLAPLLEESPHRDRLLAAYGELVRLVTDGELRDVPPEPETARGRYRYGLGRQAAEESGDVFLAHSPPQRPWADWLRAELAAVGLPVRPWNAADAARRDGSITVLALAPADDPDDRWLTGIAEAVRARGDAELVLVHTSPEAGGSDPAGVDRVVDLTGCAEEAARQRLRGALGLAVVAAVPVERAWQPGFPSGRSTLPREFRVPARPRLFVGRDRELGVLRDLLLAGREAEPVLVRGPAAAGKTSLLREYVHRFRWDYGLIVWVAAGSRHEARSVLAELADELGVEPRGNPAQELLHELSRRAEQWLMVFDGIDDQELTGLLPPVGTGHVVLTRRADAPEPTGDRTVTVGELTEPDAVRLLTRQVEGLSPGPAAAVVGALGALPLDLRLAAGLLGQAGILLHARRAITESRAADAAVPAFRAAVAPTPPAPDEPALPRIVRVALALMGEEFSGRVAVVLAQLCAFVAPTGISLALVQSRPMRDQVAAGLSAEDAVLLRADGWEMDRALAVAARFRLADVVWGGGGTVRVHPAVQAALRDGMTDAERAARRDQLLRGLAASAPRTVAATSAPRRELHRHLVSSGALDATEPDEVRRWLVEQLEHLIARGDGEVAEALRLWRPVLDRWLARHGWNDRLTLRLATRLADVTRALGRSDEALALSQEVLRHGASLLGPYHPRVLVTRRGMAGDLRGLGRFRPALIEDQTTWRGFRDQFGNSHPETLIAAHNLANSYYLAGRADEAARVGLRTRARRLGLFAADNPDTLWLTSDIGRFLAELGDLDESRRLLDDAYRRRLGGGGQGDEDTLLLRIIRSLAVTDRRRDQLPRAKDLNSRAYLALRRLLGEDNPRTRSCRLSLAVDYHLAGESERAVRLAEDSLTGYERDLGPAHPFTHLGRSLRAVLVRGAGGVEEAVVDGEKAAAGLMAMLGESHPWTLGGLVNQAGNLAFARRAAPAEQLLRAVVEQGRDLLGPDHPYLRAARRLLATVVSDGEISGGHPYGGVPLHFVDMEVPET</sequence>
<dbReference type="Gene3D" id="1.25.40.10">
    <property type="entry name" value="Tetratricopeptide repeat domain"/>
    <property type="match status" value="2"/>
</dbReference>
<dbReference type="SUPFAM" id="SSF52540">
    <property type="entry name" value="P-loop containing nucleoside triphosphate hydrolases"/>
    <property type="match status" value="2"/>
</dbReference>
<proteinExistence type="predicted"/>
<evidence type="ECO:0000313" key="1">
    <source>
        <dbReference type="EMBL" id="MFI0792931.1"/>
    </source>
</evidence>
<dbReference type="Proteomes" id="UP001611075">
    <property type="component" value="Unassembled WGS sequence"/>
</dbReference>
<protein>
    <submittedName>
        <fullName evidence="1">FxSxx-COOH system tetratricopeptide repeat protein</fullName>
    </submittedName>
</protein>
<comment type="caution">
    <text evidence="1">The sequence shown here is derived from an EMBL/GenBank/DDBJ whole genome shotgun (WGS) entry which is preliminary data.</text>
</comment>
<evidence type="ECO:0000313" key="2">
    <source>
        <dbReference type="Proteomes" id="UP001611075"/>
    </source>
</evidence>
<dbReference type="PANTHER" id="PTHR46082:SF6">
    <property type="entry name" value="AAA+ ATPASE DOMAIN-CONTAINING PROTEIN-RELATED"/>
    <property type="match status" value="1"/>
</dbReference>
<dbReference type="Gene3D" id="3.40.50.300">
    <property type="entry name" value="P-loop containing nucleotide triphosphate hydrolases"/>
    <property type="match status" value="2"/>
</dbReference>
<dbReference type="Pfam" id="PF13424">
    <property type="entry name" value="TPR_12"/>
    <property type="match status" value="3"/>
</dbReference>
<dbReference type="RefSeq" id="WP_396677995.1">
    <property type="nucleotide sequence ID" value="NZ_JBIRPU010000004.1"/>
</dbReference>
<dbReference type="SUPFAM" id="SSF48452">
    <property type="entry name" value="TPR-like"/>
    <property type="match status" value="2"/>
</dbReference>
<keyword evidence="2" id="KW-1185">Reference proteome</keyword>
<gene>
    <name evidence="1" type="primary">fxsT</name>
    <name evidence="1" type="ORF">ACH4OY_09555</name>
</gene>
<accession>A0ABW7SK64</accession>
<dbReference type="NCBIfam" id="NF040586">
    <property type="entry name" value="FxSxx_TPR"/>
    <property type="match status" value="1"/>
</dbReference>
<dbReference type="InterPro" id="IPR011990">
    <property type="entry name" value="TPR-like_helical_dom_sf"/>
</dbReference>
<dbReference type="InterPro" id="IPR027417">
    <property type="entry name" value="P-loop_NTPase"/>
</dbReference>
<name>A0ABW7SK64_9ACTN</name>
<dbReference type="PANTHER" id="PTHR46082">
    <property type="entry name" value="ATP/GTP-BINDING PROTEIN-RELATED"/>
    <property type="match status" value="1"/>
</dbReference>
<dbReference type="InterPro" id="IPR053137">
    <property type="entry name" value="NLR-like"/>
</dbReference>
<organism evidence="1 2">
    <name type="scientific">Micromonospora rubida</name>
    <dbReference type="NCBI Taxonomy" id="2697657"/>
    <lineage>
        <taxon>Bacteria</taxon>
        <taxon>Bacillati</taxon>
        <taxon>Actinomycetota</taxon>
        <taxon>Actinomycetes</taxon>
        <taxon>Micromonosporales</taxon>
        <taxon>Micromonosporaceae</taxon>
        <taxon>Micromonospora</taxon>
    </lineage>
</organism>
<reference evidence="1 2" key="1">
    <citation type="submission" date="2024-10" db="EMBL/GenBank/DDBJ databases">
        <title>The Natural Products Discovery Center: Release of the First 8490 Sequenced Strains for Exploring Actinobacteria Biosynthetic Diversity.</title>
        <authorList>
            <person name="Kalkreuter E."/>
            <person name="Kautsar S.A."/>
            <person name="Yang D."/>
            <person name="Bader C.D."/>
            <person name="Teijaro C.N."/>
            <person name="Fluegel L."/>
            <person name="Davis C.M."/>
            <person name="Simpson J.R."/>
            <person name="Lauterbach L."/>
            <person name="Steele A.D."/>
            <person name="Gui C."/>
            <person name="Meng S."/>
            <person name="Li G."/>
            <person name="Viehrig K."/>
            <person name="Ye F."/>
            <person name="Su P."/>
            <person name="Kiefer A.F."/>
            <person name="Nichols A."/>
            <person name="Cepeda A.J."/>
            <person name="Yan W."/>
            <person name="Fan B."/>
            <person name="Jiang Y."/>
            <person name="Adhikari A."/>
            <person name="Zheng C.-J."/>
            <person name="Schuster L."/>
            <person name="Cowan T.M."/>
            <person name="Smanski M.J."/>
            <person name="Chevrette M.G."/>
            <person name="De Carvalho L.P.S."/>
            <person name="Shen B."/>
        </authorList>
    </citation>
    <scope>NUCLEOTIDE SEQUENCE [LARGE SCALE GENOMIC DNA]</scope>
    <source>
        <strain evidence="1 2">NPDC021253</strain>
    </source>
</reference>